<proteinExistence type="predicted"/>
<dbReference type="PANTHER" id="PTHR34351:SF2">
    <property type="entry name" value="DUF58 DOMAIN-CONTAINING PROTEIN"/>
    <property type="match status" value="1"/>
</dbReference>
<evidence type="ECO:0000313" key="3">
    <source>
        <dbReference type="Proteomes" id="UP000253034"/>
    </source>
</evidence>
<dbReference type="EMBL" id="QPJT01000001">
    <property type="protein sequence ID" value="RCX20819.1"/>
    <property type="molecule type" value="Genomic_DNA"/>
</dbReference>
<accession>A0A369BGZ0</accession>
<comment type="caution">
    <text evidence="2">The sequence shown here is derived from an EMBL/GenBank/DDBJ whole genome shotgun (WGS) entry which is preliminary data.</text>
</comment>
<reference evidence="2 3" key="1">
    <citation type="submission" date="2018-07" db="EMBL/GenBank/DDBJ databases">
        <title>Genomic Encyclopedia of Type Strains, Phase IV (KMG-IV): sequencing the most valuable type-strain genomes for metagenomic binning, comparative biology and taxonomic classification.</title>
        <authorList>
            <person name="Goeker M."/>
        </authorList>
    </citation>
    <scope>NUCLEOTIDE SEQUENCE [LARGE SCALE GENOMIC DNA]</scope>
    <source>
        <strain evidence="2 3">DSM 27016</strain>
    </source>
</reference>
<dbReference type="AlphaFoldDB" id="A0A369BGZ0"/>
<dbReference type="PANTHER" id="PTHR34351">
    <property type="entry name" value="SLR1927 PROTEIN-RELATED"/>
    <property type="match status" value="1"/>
</dbReference>
<dbReference type="RefSeq" id="WP_114295780.1">
    <property type="nucleotide sequence ID" value="NZ_QPJT01000001.1"/>
</dbReference>
<organism evidence="2 3">
    <name type="scientific">Anaerobacterium chartisolvens</name>
    <dbReference type="NCBI Taxonomy" id="1297424"/>
    <lineage>
        <taxon>Bacteria</taxon>
        <taxon>Bacillati</taxon>
        <taxon>Bacillota</taxon>
        <taxon>Clostridia</taxon>
        <taxon>Eubacteriales</taxon>
        <taxon>Oscillospiraceae</taxon>
        <taxon>Anaerobacterium</taxon>
    </lineage>
</organism>
<name>A0A369BGZ0_9FIRM</name>
<dbReference type="InterPro" id="IPR002881">
    <property type="entry name" value="DUF58"/>
</dbReference>
<dbReference type="Pfam" id="PF01882">
    <property type="entry name" value="DUF58"/>
    <property type="match status" value="1"/>
</dbReference>
<keyword evidence="3" id="KW-1185">Reference proteome</keyword>
<gene>
    <name evidence="2" type="ORF">DFR58_10121</name>
</gene>
<evidence type="ECO:0000313" key="2">
    <source>
        <dbReference type="EMBL" id="RCX20819.1"/>
    </source>
</evidence>
<feature type="domain" description="DUF58" evidence="1">
    <location>
        <begin position="182"/>
        <end position="296"/>
    </location>
</feature>
<protein>
    <submittedName>
        <fullName evidence="2">Uncharacterized protein DUF58</fullName>
    </submittedName>
</protein>
<dbReference type="OrthoDB" id="9789943at2"/>
<evidence type="ECO:0000259" key="1">
    <source>
        <dbReference type="Pfam" id="PF01882"/>
    </source>
</evidence>
<sequence length="373" mass="42225">MEVIALIAIVFIAIGLQRHIFNRYGAYKLEYLCTFSASEAYEGQELCLVETLYNRKLLPVPWLKVDIHSSKWLDFAGTRSVITQEDRRVTSSFLLKSHQKITRHWKVICLKRGVFTTKNVTLIWGDLLGMGSSSEAVEVNAVLVVYPGIIDLNSVFIPVNCLQGDAVIKRWIMDDPFIVSGTREYTEADSMNRIHWQSSARQGRLMVRKNDFTCRMGITAILNMQSGEFEHDTVLDKGKIELGIKTAATLLDSALKMGMTARLAVNGCIEGDEGTVFTKEAGGREHIFQLLKLLAGLRLENKKDFESFLAESSDVIMNNQIFIITCYINEEICRISDIMRRNGNRVLFLVLDEWIQEDIVPRGVDAYILGGER</sequence>
<dbReference type="Proteomes" id="UP000253034">
    <property type="component" value="Unassembled WGS sequence"/>
</dbReference>